<dbReference type="GO" id="GO:0031419">
    <property type="term" value="F:cobalamin binding"/>
    <property type="evidence" value="ECO:0007669"/>
    <property type="project" value="TreeGrafter"/>
</dbReference>
<keyword evidence="2" id="KW-1185">Reference proteome</keyword>
<sequence>MRVFSLIMVVDFGIRVSRSHSTICTRSVYVKSVSSILPLRREAIKALFASESEADDDNFDEEKALKQILRSQKDGSFGNVPNIYYVLPVLQCRSLALFASESEADEDNFDEEKALKQILRSQKDGSFGNVPNIYYVLPVLQCRSLVNISSSHCKAPVIDGNSMSICLFSAASL</sequence>
<reference evidence="1 2" key="1">
    <citation type="journal article" date="2019" name="Sci. Rep.">
        <title>Orb-weaving spider Araneus ventricosus genome elucidates the spidroin gene catalogue.</title>
        <authorList>
            <person name="Kono N."/>
            <person name="Nakamura H."/>
            <person name="Ohtoshi R."/>
            <person name="Moran D.A.P."/>
            <person name="Shinohara A."/>
            <person name="Yoshida Y."/>
            <person name="Fujiwara M."/>
            <person name="Mori M."/>
            <person name="Tomita M."/>
            <person name="Arakawa K."/>
        </authorList>
    </citation>
    <scope>NUCLEOTIDE SEQUENCE [LARGE SCALE GENOMIC DNA]</scope>
</reference>
<dbReference type="InterPro" id="IPR051588">
    <property type="entry name" value="Cobalamin_Transport"/>
</dbReference>
<dbReference type="EMBL" id="BGPR01103472">
    <property type="protein sequence ID" value="GBM66506.1"/>
    <property type="molecule type" value="Genomic_DNA"/>
</dbReference>
<dbReference type="PANTHER" id="PTHR10559:SF18">
    <property type="entry name" value="TRANSCOBALAMIN II"/>
    <property type="match status" value="1"/>
</dbReference>
<dbReference type="AlphaFoldDB" id="A0A4Y2HM97"/>
<organism evidence="1 2">
    <name type="scientific">Araneus ventricosus</name>
    <name type="common">Orbweaver spider</name>
    <name type="synonym">Epeira ventricosa</name>
    <dbReference type="NCBI Taxonomy" id="182803"/>
    <lineage>
        <taxon>Eukaryota</taxon>
        <taxon>Metazoa</taxon>
        <taxon>Ecdysozoa</taxon>
        <taxon>Arthropoda</taxon>
        <taxon>Chelicerata</taxon>
        <taxon>Arachnida</taxon>
        <taxon>Araneae</taxon>
        <taxon>Araneomorphae</taxon>
        <taxon>Entelegynae</taxon>
        <taxon>Araneoidea</taxon>
        <taxon>Araneidae</taxon>
        <taxon>Araneus</taxon>
    </lineage>
</organism>
<comment type="caution">
    <text evidence="1">The sequence shown here is derived from an EMBL/GenBank/DDBJ whole genome shotgun (WGS) entry which is preliminary data.</text>
</comment>
<dbReference type="OrthoDB" id="6431416at2759"/>
<accession>A0A4Y2HM97</accession>
<dbReference type="Gene3D" id="1.50.10.20">
    <property type="match status" value="2"/>
</dbReference>
<dbReference type="Proteomes" id="UP000499080">
    <property type="component" value="Unassembled WGS sequence"/>
</dbReference>
<dbReference type="GO" id="GO:0015889">
    <property type="term" value="P:cobalamin transport"/>
    <property type="evidence" value="ECO:0007669"/>
    <property type="project" value="TreeGrafter"/>
</dbReference>
<dbReference type="PANTHER" id="PTHR10559">
    <property type="entry name" value="TRANSCOBALAMIN-1/GASTRIC INTRINSIC FACTOR"/>
    <property type="match status" value="1"/>
</dbReference>
<name>A0A4Y2HM97_ARAVE</name>
<dbReference type="GO" id="GO:0005615">
    <property type="term" value="C:extracellular space"/>
    <property type="evidence" value="ECO:0007669"/>
    <property type="project" value="TreeGrafter"/>
</dbReference>
<protein>
    <submittedName>
        <fullName evidence="1">Uncharacterized protein</fullName>
    </submittedName>
</protein>
<evidence type="ECO:0000313" key="2">
    <source>
        <dbReference type="Proteomes" id="UP000499080"/>
    </source>
</evidence>
<evidence type="ECO:0000313" key="1">
    <source>
        <dbReference type="EMBL" id="GBM66506.1"/>
    </source>
</evidence>
<gene>
    <name evidence="1" type="ORF">AVEN_101685_1</name>
</gene>
<proteinExistence type="predicted"/>